<keyword evidence="2" id="KW-1185">Reference proteome</keyword>
<evidence type="ECO:0000313" key="2">
    <source>
        <dbReference type="Proteomes" id="UP001244207"/>
    </source>
</evidence>
<name>A0AAD8UD17_GLOAC</name>
<dbReference type="Proteomes" id="UP001244207">
    <property type="component" value="Unassembled WGS sequence"/>
</dbReference>
<reference evidence="1" key="1">
    <citation type="submission" date="2021-12" db="EMBL/GenBank/DDBJ databases">
        <title>Comparative genomics, transcriptomics and evolutionary studies reveal genomic signatures of adaptation to plant cell wall in hemibiotrophic fungi.</title>
        <authorList>
            <consortium name="DOE Joint Genome Institute"/>
            <person name="Baroncelli R."/>
            <person name="Diaz J.F."/>
            <person name="Benocci T."/>
            <person name="Peng M."/>
            <person name="Battaglia E."/>
            <person name="Haridas S."/>
            <person name="Andreopoulos W."/>
            <person name="Labutti K."/>
            <person name="Pangilinan J."/>
            <person name="Floch G.L."/>
            <person name="Makela M.R."/>
            <person name="Henrissat B."/>
            <person name="Grigoriev I.V."/>
            <person name="Crouch J.A."/>
            <person name="De Vries R.P."/>
            <person name="Sukno S.A."/>
            <person name="Thon M.R."/>
        </authorList>
    </citation>
    <scope>NUCLEOTIDE SEQUENCE</scope>
    <source>
        <strain evidence="1">CBS 112980</strain>
    </source>
</reference>
<dbReference type="AlphaFoldDB" id="A0AAD8UD17"/>
<gene>
    <name evidence="1" type="ORF">BDZ83DRAFT_442200</name>
</gene>
<evidence type="ECO:0000313" key="1">
    <source>
        <dbReference type="EMBL" id="KAK1720421.1"/>
    </source>
</evidence>
<sequence length="200" mass="22238">MIFCPSLSPSCQRCLRQASRSWMTIFAALTYHILHRHETTTTLASHAMQRPSETSMAFADYHYKQSEASWPYVHVRAGPTSASDCVARVTGPGTCPDVTLDARPLTGWSLVGRWAWQSLTPHVLPRLSGLWLDYHVTSALLGVVFRCIQNLYCCRFPSKEKSSVESPILGTRGAEECNRGVSPCRTAAFVALYDDTPRSV</sequence>
<dbReference type="RefSeq" id="XP_060361932.1">
    <property type="nucleotide sequence ID" value="XM_060503116.1"/>
</dbReference>
<proteinExistence type="predicted"/>
<protein>
    <submittedName>
        <fullName evidence="1">Uncharacterized protein</fullName>
    </submittedName>
</protein>
<organism evidence="1 2">
    <name type="scientific">Glomerella acutata</name>
    <name type="common">Colletotrichum acutatum</name>
    <dbReference type="NCBI Taxonomy" id="27357"/>
    <lineage>
        <taxon>Eukaryota</taxon>
        <taxon>Fungi</taxon>
        <taxon>Dikarya</taxon>
        <taxon>Ascomycota</taxon>
        <taxon>Pezizomycotina</taxon>
        <taxon>Sordariomycetes</taxon>
        <taxon>Hypocreomycetidae</taxon>
        <taxon>Glomerellales</taxon>
        <taxon>Glomerellaceae</taxon>
        <taxon>Colletotrichum</taxon>
        <taxon>Colletotrichum acutatum species complex</taxon>
    </lineage>
</organism>
<dbReference type="EMBL" id="JAHMHS010000088">
    <property type="protein sequence ID" value="KAK1720421.1"/>
    <property type="molecule type" value="Genomic_DNA"/>
</dbReference>
<comment type="caution">
    <text evidence="1">The sequence shown here is derived from an EMBL/GenBank/DDBJ whole genome shotgun (WGS) entry which is preliminary data.</text>
</comment>
<accession>A0AAD8UD17</accession>
<dbReference type="GeneID" id="85387015"/>